<dbReference type="OrthoDB" id="412780at2759"/>
<dbReference type="Proteomes" id="UP001153712">
    <property type="component" value="Chromosome 1"/>
</dbReference>
<dbReference type="Gene3D" id="2.40.128.20">
    <property type="match status" value="1"/>
</dbReference>
<evidence type="ECO:0000313" key="1">
    <source>
        <dbReference type="EMBL" id="CAG9854542.1"/>
    </source>
</evidence>
<dbReference type="EMBL" id="OU900094">
    <property type="protein sequence ID" value="CAG9854542.1"/>
    <property type="molecule type" value="Genomic_DNA"/>
</dbReference>
<name>A0A9N9TGU4_PHYSR</name>
<dbReference type="SUPFAM" id="SSF50814">
    <property type="entry name" value="Lipocalins"/>
    <property type="match status" value="1"/>
</dbReference>
<dbReference type="InterPro" id="IPR012674">
    <property type="entry name" value="Calycin"/>
</dbReference>
<sequence length="134" mass="14795">MGVIDGTYQLVKNDKYVELLTKQGVPEEQAKQADSLKSTLRVKVDGKKIVLNIDDTVRKVENVLVVGETVEEKVFGDAVGLSTTTLEGNTVKVRSVDKEGKATAIDRTYNFSESGLEVVIETKAQKCTRSYKRI</sequence>
<protein>
    <submittedName>
        <fullName evidence="1">Uncharacterized protein</fullName>
    </submittedName>
</protein>
<keyword evidence="2" id="KW-1185">Reference proteome</keyword>
<proteinExistence type="predicted"/>
<reference evidence="1" key="1">
    <citation type="submission" date="2022-01" db="EMBL/GenBank/DDBJ databases">
        <authorList>
            <person name="King R."/>
        </authorList>
    </citation>
    <scope>NUCLEOTIDE SEQUENCE</scope>
</reference>
<dbReference type="AlphaFoldDB" id="A0A9N9TGU4"/>
<accession>A0A9N9TGU4</accession>
<gene>
    <name evidence="1" type="ORF">PHYEVI_LOCUS1004</name>
</gene>
<organism evidence="1 2">
    <name type="scientific">Phyllotreta striolata</name>
    <name type="common">Striped flea beetle</name>
    <name type="synonym">Crioceris striolata</name>
    <dbReference type="NCBI Taxonomy" id="444603"/>
    <lineage>
        <taxon>Eukaryota</taxon>
        <taxon>Metazoa</taxon>
        <taxon>Ecdysozoa</taxon>
        <taxon>Arthropoda</taxon>
        <taxon>Hexapoda</taxon>
        <taxon>Insecta</taxon>
        <taxon>Pterygota</taxon>
        <taxon>Neoptera</taxon>
        <taxon>Endopterygota</taxon>
        <taxon>Coleoptera</taxon>
        <taxon>Polyphaga</taxon>
        <taxon>Cucujiformia</taxon>
        <taxon>Chrysomeloidea</taxon>
        <taxon>Chrysomelidae</taxon>
        <taxon>Galerucinae</taxon>
        <taxon>Alticini</taxon>
        <taxon>Phyllotreta</taxon>
    </lineage>
</organism>
<evidence type="ECO:0000313" key="2">
    <source>
        <dbReference type="Proteomes" id="UP001153712"/>
    </source>
</evidence>